<evidence type="ECO:0000313" key="1">
    <source>
        <dbReference type="EMBL" id="VDP59514.1"/>
    </source>
</evidence>
<organism evidence="2 3">
    <name type="scientific">Heligmosomoides polygyrus</name>
    <name type="common">Parasitic roundworm</name>
    <dbReference type="NCBI Taxonomy" id="6339"/>
    <lineage>
        <taxon>Eukaryota</taxon>
        <taxon>Metazoa</taxon>
        <taxon>Ecdysozoa</taxon>
        <taxon>Nematoda</taxon>
        <taxon>Chromadorea</taxon>
        <taxon>Rhabditida</taxon>
        <taxon>Rhabditina</taxon>
        <taxon>Rhabditomorpha</taxon>
        <taxon>Strongyloidea</taxon>
        <taxon>Heligmosomidae</taxon>
        <taxon>Heligmosomoides</taxon>
    </lineage>
</organism>
<reference evidence="3" key="2">
    <citation type="submission" date="2019-09" db="UniProtKB">
        <authorList>
            <consortium name="WormBaseParasite"/>
        </authorList>
    </citation>
    <scope>IDENTIFICATION</scope>
</reference>
<dbReference type="SUPFAM" id="SSF51735">
    <property type="entry name" value="NAD(P)-binding Rossmann-fold domains"/>
    <property type="match status" value="1"/>
</dbReference>
<dbReference type="AlphaFoldDB" id="A0A183GVU0"/>
<gene>
    <name evidence="1" type="ORF">HPBE_LOCUS26809</name>
</gene>
<dbReference type="PANTHER" id="PTHR44115">
    <property type="entry name" value="PROTEIN CBG09704"/>
    <property type="match status" value="1"/>
</dbReference>
<dbReference type="InterPro" id="IPR002347">
    <property type="entry name" value="SDR_fam"/>
</dbReference>
<evidence type="ECO:0000313" key="2">
    <source>
        <dbReference type="Proteomes" id="UP000050761"/>
    </source>
</evidence>
<accession>A0A183GVU0</accession>
<dbReference type="PRINTS" id="PR00081">
    <property type="entry name" value="GDHRDH"/>
</dbReference>
<sequence length="175" mass="19116">MAPTIFLLGSSNGIGRATAILFASEGAKVTITGRNGSDLLETKNLMMKSGAKGGDILMIVGDLRKEEVQNKLITSTVDNFGGIDILVNNAGGTGTDNCKEQGFKKGMDEYDYTLDLNTRTYVLFLIRSALVQDIPKISIAWMAVQFIPLLQPQRGMAYFKALENENFVLDLMLEV</sequence>
<dbReference type="PANTHER" id="PTHR44115:SF4">
    <property type="entry name" value="OXIDOREDUCTASE"/>
    <property type="match status" value="1"/>
</dbReference>
<accession>A0A3P8FN15</accession>
<protein>
    <submittedName>
        <fullName evidence="3">NAD(P)-binding protein</fullName>
    </submittedName>
</protein>
<dbReference type="OrthoDB" id="47007at2759"/>
<dbReference type="InterPro" id="IPR036291">
    <property type="entry name" value="NAD(P)-bd_dom_sf"/>
</dbReference>
<dbReference type="Gene3D" id="3.40.50.720">
    <property type="entry name" value="NAD(P)-binding Rossmann-like Domain"/>
    <property type="match status" value="1"/>
</dbReference>
<proteinExistence type="predicted"/>
<evidence type="ECO:0000313" key="3">
    <source>
        <dbReference type="WBParaSite" id="HPBE_0002681001-mRNA-1"/>
    </source>
</evidence>
<reference evidence="1 2" key="1">
    <citation type="submission" date="2018-11" db="EMBL/GenBank/DDBJ databases">
        <authorList>
            <consortium name="Pathogen Informatics"/>
        </authorList>
    </citation>
    <scope>NUCLEOTIDE SEQUENCE [LARGE SCALE GENOMIC DNA]</scope>
</reference>
<keyword evidence="2" id="KW-1185">Reference proteome</keyword>
<dbReference type="Proteomes" id="UP000050761">
    <property type="component" value="Unassembled WGS sequence"/>
</dbReference>
<dbReference type="EMBL" id="UZAH01040945">
    <property type="protein sequence ID" value="VDP59514.1"/>
    <property type="molecule type" value="Genomic_DNA"/>
</dbReference>
<name>A0A183GVU0_HELPZ</name>
<dbReference type="WBParaSite" id="HPBE_0002681001-mRNA-1">
    <property type="protein sequence ID" value="HPBE_0002681001-mRNA-1"/>
    <property type="gene ID" value="HPBE_0002681001"/>
</dbReference>
<dbReference type="Pfam" id="PF00106">
    <property type="entry name" value="adh_short"/>
    <property type="match status" value="1"/>
</dbReference>